<evidence type="ECO:0000313" key="2">
    <source>
        <dbReference type="Proteomes" id="UP000228528"/>
    </source>
</evidence>
<protein>
    <submittedName>
        <fullName evidence="1">Uncharacterized protein</fullName>
    </submittedName>
</protein>
<dbReference type="PROSITE" id="PS51257">
    <property type="entry name" value="PROKAR_LIPOPROTEIN"/>
    <property type="match status" value="1"/>
</dbReference>
<dbReference type="Gene3D" id="2.60.40.10">
    <property type="entry name" value="Immunoglobulins"/>
    <property type="match status" value="1"/>
</dbReference>
<name>A0A2M6P0Z2_9BACT</name>
<dbReference type="InterPro" id="IPR036116">
    <property type="entry name" value="FN3_sf"/>
</dbReference>
<evidence type="ECO:0000313" key="1">
    <source>
        <dbReference type="EMBL" id="PIR77402.1"/>
    </source>
</evidence>
<dbReference type="SUPFAM" id="SSF49265">
    <property type="entry name" value="Fibronectin type III"/>
    <property type="match status" value="1"/>
</dbReference>
<gene>
    <name evidence="1" type="ORF">COU30_02670</name>
</gene>
<dbReference type="AlphaFoldDB" id="A0A2M6P0Z2"/>
<dbReference type="EMBL" id="PFBW01000116">
    <property type="protein sequence ID" value="PIR77402.1"/>
    <property type="molecule type" value="Genomic_DNA"/>
</dbReference>
<dbReference type="InterPro" id="IPR013783">
    <property type="entry name" value="Ig-like_fold"/>
</dbReference>
<proteinExistence type="predicted"/>
<dbReference type="Proteomes" id="UP000228528">
    <property type="component" value="Unassembled WGS sequence"/>
</dbReference>
<accession>A0A2M6P0Z2</accession>
<sequence length="127" mass="14589">MKLLYLGSIALFCVVFLSGCAFYTRSEPPNGTFNLTVDKVKKDSATFSWQISTDLLEGDQFRFVMGEQKDPTVDGESQWYQIDNDKRKATWTDLPPGKWHVRLCTFNTMNDPARCLFYSNDVVVEIQ</sequence>
<organism evidence="1 2">
    <name type="scientific">Candidatus Magasanikbacteria bacterium CG10_big_fil_rev_8_21_14_0_10_38_6</name>
    <dbReference type="NCBI Taxonomy" id="1974647"/>
    <lineage>
        <taxon>Bacteria</taxon>
        <taxon>Candidatus Magasanikiibacteriota</taxon>
    </lineage>
</organism>
<comment type="caution">
    <text evidence="1">The sequence shown here is derived from an EMBL/GenBank/DDBJ whole genome shotgun (WGS) entry which is preliminary data.</text>
</comment>
<reference evidence="2" key="1">
    <citation type="submission" date="2017-09" db="EMBL/GenBank/DDBJ databases">
        <title>Depth-based differentiation of microbial function through sediment-hosted aquifers and enrichment of novel symbionts in the deep terrestrial subsurface.</title>
        <authorList>
            <person name="Probst A.J."/>
            <person name="Ladd B."/>
            <person name="Jarett J.K."/>
            <person name="Geller-Mcgrath D.E."/>
            <person name="Sieber C.M.K."/>
            <person name="Emerson J.B."/>
            <person name="Anantharaman K."/>
            <person name="Thomas B.C."/>
            <person name="Malmstrom R."/>
            <person name="Stieglmeier M."/>
            <person name="Klingl A."/>
            <person name="Woyke T."/>
            <person name="Ryan C.M."/>
            <person name="Banfield J.F."/>
        </authorList>
    </citation>
    <scope>NUCLEOTIDE SEQUENCE [LARGE SCALE GENOMIC DNA]</scope>
</reference>